<evidence type="ECO:0000313" key="1">
    <source>
        <dbReference type="EMBL" id="RDB65977.1"/>
    </source>
</evidence>
<comment type="caution">
    <text evidence="1">The sequence shown here is derived from an EMBL/GenBank/DDBJ whole genome shotgun (WGS) entry which is preliminary data.</text>
</comment>
<evidence type="ECO:0000313" key="2">
    <source>
        <dbReference type="Proteomes" id="UP000253817"/>
    </source>
</evidence>
<dbReference type="Pfam" id="PF12663">
    <property type="entry name" value="DUF3788"/>
    <property type="match status" value="1"/>
</dbReference>
<proteinExistence type="predicted"/>
<name>A0ABX9HFD9_9ACTN</name>
<accession>A0ABX9HFD9</accession>
<dbReference type="InterPro" id="IPR024265">
    <property type="entry name" value="DUF3788"/>
</dbReference>
<dbReference type="Proteomes" id="UP000253817">
    <property type="component" value="Unassembled WGS sequence"/>
</dbReference>
<organism evidence="1 2">
    <name type="scientific">Eggerthella sinensis</name>
    <dbReference type="NCBI Taxonomy" id="242230"/>
    <lineage>
        <taxon>Bacteria</taxon>
        <taxon>Bacillati</taxon>
        <taxon>Actinomycetota</taxon>
        <taxon>Coriobacteriia</taxon>
        <taxon>Eggerthellales</taxon>
        <taxon>Eggerthellaceae</taxon>
        <taxon>Eggerthella</taxon>
    </lineage>
</organism>
<keyword evidence="2" id="KW-1185">Reference proteome</keyword>
<protein>
    <recommendedName>
        <fullName evidence="3">DUF3788 domain-containing protein</fullName>
    </recommendedName>
</protein>
<dbReference type="EMBL" id="PPTT01000034">
    <property type="protein sequence ID" value="RDB65977.1"/>
    <property type="molecule type" value="Genomic_DNA"/>
</dbReference>
<sequence>MTVWHELFPLDREPSMGDIVAYIDNPLWDSFTAFIDETYGAQPRIEYSRCGGAPGWNVKYKARSRALCTVYPHDGFFICMVSVGSKEKEEAEALVAVADPHVRAVYERSADSSMGRWLMIEVTSEAILRDAEALLLLRAAPKGARA</sequence>
<dbReference type="RefSeq" id="WP_114547559.1">
    <property type="nucleotide sequence ID" value="NZ_PPTT01000034.1"/>
</dbReference>
<reference evidence="1 2" key="1">
    <citation type="journal article" date="2018" name="Elife">
        <title>Discovery and characterization of a prevalent human gut bacterial enzyme sufficient for the inactivation of a family of plant toxins.</title>
        <authorList>
            <person name="Koppel N."/>
            <person name="Bisanz J.E."/>
            <person name="Pandelia M.E."/>
            <person name="Turnbaugh P.J."/>
            <person name="Balskus E.P."/>
        </authorList>
    </citation>
    <scope>NUCLEOTIDE SEQUENCE [LARGE SCALE GENOMIC DNA]</scope>
    <source>
        <strain evidence="1 2">DSM 16107</strain>
    </source>
</reference>
<gene>
    <name evidence="1" type="ORF">C1876_15140</name>
</gene>
<evidence type="ECO:0008006" key="3">
    <source>
        <dbReference type="Google" id="ProtNLM"/>
    </source>
</evidence>